<gene>
    <name evidence="1" type="ORF">C5Y98_00125</name>
</gene>
<dbReference type="RefSeq" id="WP_105350384.1">
    <property type="nucleotide sequence ID" value="NZ_PUIB01000001.1"/>
</dbReference>
<sequence>MKYLLSLTILFAVGIGHSLHAEEAAEQLLLEARTFELYREYLTAQDWQMAEIIARGALAKFGRNSDMLLKMRAQIEQAADGNRVLRRKFDFLPQPKLTPDPALRQITCTYRVVDLLQNDDGQLPADAGKRLEKLQAEVHTACFAEVDQNLFSLHAFHTNLSLVVSATQDRHDQIIAMLKQKRASM</sequence>
<accession>A0A2S8GFV6</accession>
<evidence type="ECO:0000313" key="1">
    <source>
        <dbReference type="EMBL" id="PQO43356.1"/>
    </source>
</evidence>
<protein>
    <submittedName>
        <fullName evidence="1">Uncharacterized protein</fullName>
    </submittedName>
</protein>
<dbReference type="AlphaFoldDB" id="A0A2S8GFV6"/>
<reference evidence="1 2" key="1">
    <citation type="submission" date="2018-02" db="EMBL/GenBank/DDBJ databases">
        <title>Comparative genomes isolates from brazilian mangrove.</title>
        <authorList>
            <person name="Araujo J.E."/>
            <person name="Taketani R.G."/>
            <person name="Silva M.C.P."/>
            <person name="Loureco M.V."/>
            <person name="Andreote F.D."/>
        </authorList>
    </citation>
    <scope>NUCLEOTIDE SEQUENCE [LARGE SCALE GENOMIC DNA]</scope>
    <source>
        <strain evidence="1 2">NAP PRIS-MGV</strain>
    </source>
</reference>
<name>A0A2S8GFV6_9BACT</name>
<comment type="caution">
    <text evidence="1">The sequence shown here is derived from an EMBL/GenBank/DDBJ whole genome shotgun (WGS) entry which is preliminary data.</text>
</comment>
<proteinExistence type="predicted"/>
<dbReference type="EMBL" id="PUIB01000001">
    <property type="protein sequence ID" value="PQO43356.1"/>
    <property type="molecule type" value="Genomic_DNA"/>
</dbReference>
<evidence type="ECO:0000313" key="2">
    <source>
        <dbReference type="Proteomes" id="UP000239388"/>
    </source>
</evidence>
<organism evidence="1 2">
    <name type="scientific">Blastopirellula marina</name>
    <dbReference type="NCBI Taxonomy" id="124"/>
    <lineage>
        <taxon>Bacteria</taxon>
        <taxon>Pseudomonadati</taxon>
        <taxon>Planctomycetota</taxon>
        <taxon>Planctomycetia</taxon>
        <taxon>Pirellulales</taxon>
        <taxon>Pirellulaceae</taxon>
        <taxon>Blastopirellula</taxon>
    </lineage>
</organism>
<dbReference type="Proteomes" id="UP000239388">
    <property type="component" value="Unassembled WGS sequence"/>
</dbReference>